<dbReference type="eggNOG" id="KOG2786">
    <property type="taxonomic scope" value="Eukaryota"/>
</dbReference>
<dbReference type="PANTHER" id="PTHR23100:SF0">
    <property type="entry name" value="ARGININE BIOSYNTHESIS BIFUNCTIONAL PROTEIN ARGJ, MITOCHONDRIAL"/>
    <property type="match status" value="1"/>
</dbReference>
<keyword evidence="15" id="KW-1185">Reference proteome</keyword>
<dbReference type="InterPro" id="IPR002813">
    <property type="entry name" value="Arg_biosynth_ArgJ"/>
</dbReference>
<name>A0A0D3BR77_BRAOL</name>
<feature type="binding site" evidence="10">
    <location>
        <position position="662"/>
    </location>
    <ligand>
        <name>substrate</name>
    </ligand>
</feature>
<feature type="chain" id="PRO_5023505352" description="Arginine biosynthesis bifunctional protein ArgJ beta chain" evidence="10">
    <location>
        <begin position="443"/>
        <end position="662"/>
    </location>
</feature>
<comment type="function">
    <text evidence="10">Catalyzes two activities which are involved in the cyclic version of arginine biosynthesis: the synthesis of acetylglutamate from glutamate and acetyl-CoA, and of ornithine by transacetylation between acetylornithine and glutamate.</text>
</comment>
<keyword evidence="8 10" id="KW-0012">Acyltransferase</keyword>
<dbReference type="Gene3D" id="3.30.70.330">
    <property type="match status" value="1"/>
</dbReference>
<evidence type="ECO:0000256" key="2">
    <source>
        <dbReference type="ARBA" id="ARBA00011475"/>
    </source>
</evidence>
<dbReference type="GO" id="GO:0004358">
    <property type="term" value="F:L-glutamate N-acetyltransferase activity, acting on acetyl-L-ornithine as donor"/>
    <property type="evidence" value="ECO:0007669"/>
    <property type="project" value="UniProtKB-UniRule"/>
</dbReference>
<feature type="binding site" evidence="10">
    <location>
        <position position="432"/>
    </location>
    <ligand>
        <name>substrate</name>
    </ligand>
</feature>
<keyword evidence="7 10" id="KW-0511">Multifunctional enzyme</keyword>
<dbReference type="HAMAP" id="MF_01106">
    <property type="entry name" value="ArgJ"/>
    <property type="match status" value="1"/>
</dbReference>
<dbReference type="PROSITE" id="PS50102">
    <property type="entry name" value="RRM"/>
    <property type="match status" value="1"/>
</dbReference>
<dbReference type="SUPFAM" id="SSF54928">
    <property type="entry name" value="RNA-binding domain, RBD"/>
    <property type="match status" value="1"/>
</dbReference>
<dbReference type="Pfam" id="PF01960">
    <property type="entry name" value="ArgJ"/>
    <property type="match status" value="1"/>
</dbReference>
<dbReference type="SMART" id="SM00360">
    <property type="entry name" value="RRM"/>
    <property type="match status" value="1"/>
</dbReference>
<dbReference type="FunFam" id="3.60.70.12:FF:000001">
    <property type="entry name" value="Arginine biosynthesis bifunctional protein ArgJ, chloroplastic"/>
    <property type="match status" value="1"/>
</dbReference>
<feature type="site" description="Involved in the stabilization of negative charge on the oxyanion by the formation of the oxyanion hole" evidence="10">
    <location>
        <position position="367"/>
    </location>
</feature>
<reference evidence="14" key="2">
    <citation type="submission" date="2015-03" db="UniProtKB">
        <authorList>
            <consortium name="EnsemblPlants"/>
        </authorList>
    </citation>
    <scope>IDENTIFICATION</scope>
</reference>
<dbReference type="OMA" id="GVGMLEP"/>
<keyword evidence="6 10" id="KW-0068">Autocatalytic cleavage</keyword>
<feature type="site" description="Involved in the stabilization of negative charge on the oxyanion by the formation of the oxyanion hole" evidence="10">
    <location>
        <position position="368"/>
    </location>
</feature>
<dbReference type="InterPro" id="IPR035979">
    <property type="entry name" value="RBD_domain_sf"/>
</dbReference>
<dbReference type="Pfam" id="PF00076">
    <property type="entry name" value="RRM_1"/>
    <property type="match status" value="1"/>
</dbReference>
<dbReference type="GO" id="GO:0004042">
    <property type="term" value="F:L-glutamate N-acetyltransferase activity"/>
    <property type="evidence" value="ECO:0007669"/>
    <property type="project" value="UniProtKB-UniRule"/>
</dbReference>
<accession>A0A0D3BR77</accession>
<dbReference type="FunFam" id="3.10.20.340:FF:000001">
    <property type="entry name" value="Arginine biosynthesis bifunctional protein ArgJ, chloroplastic"/>
    <property type="match status" value="1"/>
</dbReference>
<proteinExistence type="inferred from homology"/>
<evidence type="ECO:0000256" key="4">
    <source>
        <dbReference type="ARBA" id="ARBA00022605"/>
    </source>
</evidence>
<dbReference type="Gene3D" id="3.60.70.12">
    <property type="entry name" value="L-amino peptidase D-ALA esterase/amidase"/>
    <property type="match status" value="1"/>
</dbReference>
<dbReference type="EC" id="2.3.1.35" evidence="10"/>
<feature type="binding site" evidence="10">
    <location>
        <position position="443"/>
    </location>
    <ligand>
        <name>substrate</name>
    </ligand>
</feature>
<dbReference type="NCBIfam" id="TIGR00120">
    <property type="entry name" value="ArgJ"/>
    <property type="match status" value="1"/>
</dbReference>
<comment type="catalytic activity">
    <reaction evidence="10">
        <text>L-glutamate + acetyl-CoA = N-acetyl-L-glutamate + CoA + H(+)</text>
        <dbReference type="Rhea" id="RHEA:24292"/>
        <dbReference type="ChEBI" id="CHEBI:15378"/>
        <dbReference type="ChEBI" id="CHEBI:29985"/>
        <dbReference type="ChEBI" id="CHEBI:44337"/>
        <dbReference type="ChEBI" id="CHEBI:57287"/>
        <dbReference type="ChEBI" id="CHEBI:57288"/>
        <dbReference type="EC" id="2.3.1.1"/>
    </reaction>
</comment>
<protein>
    <recommendedName>
        <fullName evidence="10">Arginine biosynthesis bifunctional protein ArgJ, chloroplastic</fullName>
    </recommendedName>
    <domain>
        <recommendedName>
            <fullName evidence="10">Glutamate N-acetyltransferase</fullName>
            <shortName evidence="10">GAT</shortName>
            <ecNumber evidence="10">2.3.1.35</ecNumber>
        </recommendedName>
        <alternativeName>
            <fullName evidence="10">Ornithine acetyltransferase</fullName>
            <shortName evidence="10">OATase</shortName>
        </alternativeName>
        <alternativeName>
            <fullName evidence="10">Ornithine transacetylase</fullName>
        </alternativeName>
    </domain>
    <domain>
        <recommendedName>
            <fullName evidence="10">Amino-acid acetyltransferase</fullName>
            <ecNumber evidence="10">2.3.1.1</ecNumber>
        </recommendedName>
        <alternativeName>
            <fullName evidence="10">N-acetylglutamate synthase</fullName>
            <shortName evidence="10">AGS</shortName>
        </alternativeName>
    </domain>
    <component>
        <recommendedName>
            <fullName evidence="10">Arginine biosynthesis bifunctional protein ArgJ alpha chain</fullName>
        </recommendedName>
    </component>
    <component>
        <recommendedName>
            <fullName evidence="10">Arginine biosynthesis bifunctional protein ArgJ beta chain</fullName>
        </recommendedName>
    </component>
</protein>
<dbReference type="STRING" id="109376.A0A0D3BR77"/>
<feature type="domain" description="RRM" evidence="13">
    <location>
        <begin position="36"/>
        <end position="114"/>
    </location>
</feature>
<reference evidence="14 15" key="1">
    <citation type="journal article" date="2014" name="Genome Biol.">
        <title>Transcriptome and methylome profiling reveals relics of genome dominance in the mesopolyploid Brassica oleracea.</title>
        <authorList>
            <person name="Parkin I.A."/>
            <person name="Koh C."/>
            <person name="Tang H."/>
            <person name="Robinson S.J."/>
            <person name="Kagale S."/>
            <person name="Clarke W.E."/>
            <person name="Town C.D."/>
            <person name="Nixon J."/>
            <person name="Krishnakumar V."/>
            <person name="Bidwell S.L."/>
            <person name="Denoeud F."/>
            <person name="Belcram H."/>
            <person name="Links M.G."/>
            <person name="Just J."/>
            <person name="Clarke C."/>
            <person name="Bender T."/>
            <person name="Huebert T."/>
            <person name="Mason A.S."/>
            <person name="Pires J.C."/>
            <person name="Barker G."/>
            <person name="Moore J."/>
            <person name="Walley P.G."/>
            <person name="Manoli S."/>
            <person name="Batley J."/>
            <person name="Edwards D."/>
            <person name="Nelson M.N."/>
            <person name="Wang X."/>
            <person name="Paterson A.H."/>
            <person name="King G."/>
            <person name="Bancroft I."/>
            <person name="Chalhoub B."/>
            <person name="Sharpe A.G."/>
        </authorList>
    </citation>
    <scope>NUCLEOTIDE SEQUENCE</scope>
    <source>
        <strain evidence="14 15">cv. TO1000</strain>
    </source>
</reference>
<evidence type="ECO:0000256" key="10">
    <source>
        <dbReference type="HAMAP-Rule" id="MF_03124"/>
    </source>
</evidence>
<dbReference type="UniPathway" id="UPA00068">
    <property type="reaction ID" value="UER00106"/>
</dbReference>
<evidence type="ECO:0000256" key="6">
    <source>
        <dbReference type="ARBA" id="ARBA00022813"/>
    </source>
</evidence>
<comment type="subunit">
    <text evidence="10">Heterodimer of an alpha and a beta chain.</text>
</comment>
<feature type="site" description="Cleavage; by autolysis" evidence="10">
    <location>
        <begin position="442"/>
        <end position="443"/>
    </location>
</feature>
<dbReference type="AlphaFoldDB" id="A0A0D3BR77"/>
<evidence type="ECO:0000313" key="15">
    <source>
        <dbReference type="Proteomes" id="UP000032141"/>
    </source>
</evidence>
<evidence type="ECO:0000256" key="7">
    <source>
        <dbReference type="ARBA" id="ARBA00023268"/>
    </source>
</evidence>
<keyword evidence="11" id="KW-0694">RNA-binding</keyword>
<dbReference type="SUPFAM" id="SSF56266">
    <property type="entry name" value="DmpA/ArgJ-like"/>
    <property type="match status" value="1"/>
</dbReference>
<evidence type="ECO:0000313" key="14">
    <source>
        <dbReference type="EnsemblPlants" id="Bo4g030530.1"/>
    </source>
</evidence>
<dbReference type="eggNOG" id="KOG0118">
    <property type="taxonomic scope" value="Eukaryota"/>
</dbReference>
<dbReference type="EnsemblPlants" id="Bo4g030530.1">
    <property type="protein sequence ID" value="Bo4g030530.1"/>
    <property type="gene ID" value="Bo4g030530"/>
</dbReference>
<dbReference type="InterPro" id="IPR016117">
    <property type="entry name" value="ArgJ-like_dom_sf"/>
</dbReference>
<keyword evidence="10" id="KW-0150">Chloroplast</keyword>
<dbReference type="GO" id="GO:0009507">
    <property type="term" value="C:chloroplast"/>
    <property type="evidence" value="ECO:0007669"/>
    <property type="project" value="UniProtKB-SubCell"/>
</dbReference>
<keyword evidence="10" id="KW-0934">Plastid</keyword>
<evidence type="ECO:0000256" key="8">
    <source>
        <dbReference type="ARBA" id="ARBA00023315"/>
    </source>
</evidence>
<evidence type="ECO:0000256" key="3">
    <source>
        <dbReference type="ARBA" id="ARBA00022571"/>
    </source>
</evidence>
<dbReference type="GO" id="GO:0006592">
    <property type="term" value="P:ornithine biosynthetic process"/>
    <property type="evidence" value="ECO:0007669"/>
    <property type="project" value="TreeGrafter"/>
</dbReference>
<dbReference type="GO" id="GO:0006526">
    <property type="term" value="P:L-arginine biosynthetic process"/>
    <property type="evidence" value="ECO:0007669"/>
    <property type="project" value="UniProtKB-UniRule"/>
</dbReference>
<comment type="pathway">
    <text evidence="10">Amino-acid biosynthesis; L-arginine biosynthesis; L-ornithine and N-acetyl-L-glutamate from L-glutamate and N(2)-acetyl-L-ornithine (cyclic): step 1/1.</text>
</comment>
<keyword evidence="3 10" id="KW-0055">Arginine biosynthesis</keyword>
<evidence type="ECO:0000256" key="1">
    <source>
        <dbReference type="ARBA" id="ARBA00006774"/>
    </source>
</evidence>
<keyword evidence="5 10" id="KW-0808">Transferase</keyword>
<comment type="subcellular location">
    <subcellularLocation>
        <location evidence="10">Plastid</location>
        <location evidence="10">Chloroplast</location>
    </subcellularLocation>
</comment>
<dbReference type="CDD" id="cd02152">
    <property type="entry name" value="OAT"/>
    <property type="match status" value="1"/>
</dbReference>
<dbReference type="InterPro" id="IPR012677">
    <property type="entry name" value="Nucleotide-bd_a/b_plait_sf"/>
</dbReference>
<dbReference type="InterPro" id="IPR000504">
    <property type="entry name" value="RRM_dom"/>
</dbReference>
<dbReference type="Gene3D" id="3.10.20.340">
    <property type="entry name" value="ArgJ beta chain, C-terminal domain"/>
    <property type="match status" value="1"/>
</dbReference>
<comment type="pathway">
    <text evidence="10">Amino-acid biosynthesis; L-arginine biosynthesis; N(2)-acetyl-L-ornithine from L-glutamate: step 1/4.</text>
</comment>
<feature type="region of interest" description="Disordered" evidence="12">
    <location>
        <begin position="116"/>
        <end position="135"/>
    </location>
</feature>
<comment type="similarity">
    <text evidence="1 10">Belongs to the ArgJ family.</text>
</comment>
<dbReference type="PANTHER" id="PTHR23100">
    <property type="entry name" value="ARGININE BIOSYNTHESIS BIFUNCTIONAL PROTEIN ARGJ"/>
    <property type="match status" value="1"/>
</dbReference>
<organism evidence="14 15">
    <name type="scientific">Brassica oleracea var. oleracea</name>
    <dbReference type="NCBI Taxonomy" id="109376"/>
    <lineage>
        <taxon>Eukaryota</taxon>
        <taxon>Viridiplantae</taxon>
        <taxon>Streptophyta</taxon>
        <taxon>Embryophyta</taxon>
        <taxon>Tracheophyta</taxon>
        <taxon>Spermatophyta</taxon>
        <taxon>Magnoliopsida</taxon>
        <taxon>eudicotyledons</taxon>
        <taxon>Gunneridae</taxon>
        <taxon>Pentapetalae</taxon>
        <taxon>rosids</taxon>
        <taxon>malvids</taxon>
        <taxon>Brassicales</taxon>
        <taxon>Brassicaceae</taxon>
        <taxon>Brassiceae</taxon>
        <taxon>Brassica</taxon>
    </lineage>
</organism>
<evidence type="ECO:0000259" key="13">
    <source>
        <dbReference type="PROSITE" id="PS50102"/>
    </source>
</evidence>
<feature type="chain" id="PRO_5023505351" description="Arginine biosynthesis bifunctional protein ArgJ alpha chain" evidence="10">
    <location>
        <begin position="1"/>
        <end position="442"/>
    </location>
</feature>
<comment type="catalytic activity">
    <reaction evidence="9 10">
        <text>N(2)-acetyl-L-ornithine + L-glutamate = N-acetyl-L-glutamate + L-ornithine</text>
        <dbReference type="Rhea" id="RHEA:15349"/>
        <dbReference type="ChEBI" id="CHEBI:29985"/>
        <dbReference type="ChEBI" id="CHEBI:44337"/>
        <dbReference type="ChEBI" id="CHEBI:46911"/>
        <dbReference type="ChEBI" id="CHEBI:57805"/>
        <dbReference type="EC" id="2.3.1.35"/>
    </reaction>
</comment>
<dbReference type="EC" id="2.3.1.1" evidence="10"/>
<feature type="binding site" evidence="10">
    <location>
        <position position="530"/>
    </location>
    <ligand>
        <name>substrate</name>
    </ligand>
</feature>
<keyword evidence="4 10" id="KW-0028">Amino-acid biosynthesis</keyword>
<dbReference type="Gramene" id="Bo4g030530.1">
    <property type="protein sequence ID" value="Bo4g030530.1"/>
    <property type="gene ID" value="Bo4g030530"/>
</dbReference>
<feature type="binding site" evidence="10">
    <location>
        <position position="657"/>
    </location>
    <ligand>
        <name>substrate</name>
    </ligand>
</feature>
<evidence type="ECO:0000256" key="9">
    <source>
        <dbReference type="ARBA" id="ARBA00049439"/>
    </source>
</evidence>
<sequence length="662" mass="70135">MAFVSTFRRILAGSNNNSLSSSSFSWVRHCSALSSPKLFVSGLSRLTTNEKLQDAFAPFGELVDARVITDRETGRSKGFGFVTYATVQDAEKAKEGMNAKFLDGWVIFVDPARPREPRRPLHQDQPQSSSSGSDKTAFWSLSRVEGVGFFQTQVQKEQPIKICSFLNSSLAIVLKKDAFLLSYALLLPQASTFLCAEGLSLIIHHKLIALRPRRKSFVASSRRESRVFAVATSMDDASGNIPAAPISLPEGSWKQISGGVTAAKGFKAAGMYAGLRASGKKPDLALVTCDVDAVAAGVFTMNVVAAAPVVYCKKVLETSNTARAVLINAGQANAATGDAGYQDTLDCVGSLATLLKVKPEEVLIESTGVIGHRIKKKELLQALPTLVNSMSNSVQQADSAAIAITTTDLVSKSVAVESQVGGTTIRVGGMAKGSGMIHPNMATMLGVITTDALVESDIWRKMVKVAVNRSFNQITVDGDTSTNDTVIALASGLSGSPFISSLNCEEALQLQTCLDAVMQGLAKSIAWDGEGATCLIEVTVKGTETEAEAAKIARSVASSSLVKAAVYGRDPNWGRIAAAAGYAGVSFQMDKLEISLGEFSLMESGQPLPFDRDGASNYLKIAGEVHGTVTIDLSVGEDAATGKAWGCDLSYDYVKINAEYTS</sequence>
<feature type="active site" description="Nucleophile" evidence="10">
    <location>
        <position position="443"/>
    </location>
</feature>
<dbReference type="HOGENOM" id="CLU_027172_1_1_1"/>
<dbReference type="Proteomes" id="UP000032141">
    <property type="component" value="Chromosome C4"/>
</dbReference>
<dbReference type="InterPro" id="IPR042195">
    <property type="entry name" value="ArgJ_beta_C"/>
</dbReference>
<evidence type="ECO:0000256" key="5">
    <source>
        <dbReference type="ARBA" id="ARBA00022679"/>
    </source>
</evidence>
<dbReference type="NCBIfam" id="NF003802">
    <property type="entry name" value="PRK05388.1"/>
    <property type="match status" value="1"/>
</dbReference>
<evidence type="ECO:0000256" key="12">
    <source>
        <dbReference type="SAM" id="MobiDB-lite"/>
    </source>
</evidence>
<dbReference type="GO" id="GO:0003723">
    <property type="term" value="F:RNA binding"/>
    <property type="evidence" value="ECO:0007669"/>
    <property type="project" value="UniProtKB-UniRule"/>
</dbReference>
<comment type="subunit">
    <text evidence="2">Heterotetramer of two alpha and two beta chains.</text>
</comment>
<evidence type="ECO:0000256" key="11">
    <source>
        <dbReference type="PROSITE-ProRule" id="PRU00176"/>
    </source>
</evidence>
<feature type="binding site" evidence="10">
    <location>
        <position position="406"/>
    </location>
    <ligand>
        <name>substrate</name>
    </ligand>
</feature>